<dbReference type="OMA" id="ERSANMD"/>
<dbReference type="GO" id="GO:0044782">
    <property type="term" value="P:cilium organization"/>
    <property type="evidence" value="ECO:0007669"/>
    <property type="project" value="TreeGrafter"/>
</dbReference>
<gene>
    <name evidence="1" type="primary">107366060</name>
</gene>
<dbReference type="PANTHER" id="PTHR31800:SF1">
    <property type="entry name" value="COILED-COIL DOMAIN-CONTAINING PROTEIN 32"/>
    <property type="match status" value="1"/>
</dbReference>
<dbReference type="OrthoDB" id="5982503at2759"/>
<name>T1KPU0_TETUR</name>
<reference evidence="2" key="1">
    <citation type="submission" date="2011-08" db="EMBL/GenBank/DDBJ databases">
        <authorList>
            <person name="Rombauts S."/>
        </authorList>
    </citation>
    <scope>NUCLEOTIDE SEQUENCE</scope>
    <source>
        <strain evidence="2">London</strain>
    </source>
</reference>
<proteinExistence type="predicted"/>
<dbReference type="Pfam" id="PF14989">
    <property type="entry name" value="CCDC32"/>
    <property type="match status" value="1"/>
</dbReference>
<reference evidence="1" key="2">
    <citation type="submission" date="2015-06" db="UniProtKB">
        <authorList>
            <consortium name="EnsemblMetazoa"/>
        </authorList>
    </citation>
    <scope>IDENTIFICATION</scope>
</reference>
<dbReference type="Proteomes" id="UP000015104">
    <property type="component" value="Unassembled WGS sequence"/>
</dbReference>
<accession>T1KPU0</accession>
<protein>
    <submittedName>
        <fullName evidence="1">Uncharacterized protein</fullName>
    </submittedName>
</protein>
<dbReference type="EMBL" id="CAEY01000339">
    <property type="status" value="NOT_ANNOTATED_CDS"/>
    <property type="molecule type" value="Genomic_DNA"/>
</dbReference>
<dbReference type="EnsemblMetazoa" id="tetur17g01710.1">
    <property type="protein sequence ID" value="tetur17g01710.1"/>
    <property type="gene ID" value="tetur17g01710"/>
</dbReference>
<dbReference type="HOGENOM" id="CLU_1742863_0_0_1"/>
<organism evidence="1 2">
    <name type="scientific">Tetranychus urticae</name>
    <name type="common">Two-spotted spider mite</name>
    <dbReference type="NCBI Taxonomy" id="32264"/>
    <lineage>
        <taxon>Eukaryota</taxon>
        <taxon>Metazoa</taxon>
        <taxon>Ecdysozoa</taxon>
        <taxon>Arthropoda</taxon>
        <taxon>Chelicerata</taxon>
        <taxon>Arachnida</taxon>
        <taxon>Acari</taxon>
        <taxon>Acariformes</taxon>
        <taxon>Trombidiformes</taxon>
        <taxon>Prostigmata</taxon>
        <taxon>Eleutherengona</taxon>
        <taxon>Raphignathae</taxon>
        <taxon>Tetranychoidea</taxon>
        <taxon>Tetranychidae</taxon>
        <taxon>Tetranychus</taxon>
    </lineage>
</organism>
<dbReference type="InterPro" id="IPR028039">
    <property type="entry name" value="CCDC32"/>
</dbReference>
<dbReference type="AlphaFoldDB" id="T1KPU0"/>
<dbReference type="PANTHER" id="PTHR31800">
    <property type="entry name" value="COILED-COIL DOMAIN-CONTAINING PROTEIN 32"/>
    <property type="match status" value="1"/>
</dbReference>
<dbReference type="KEGG" id="tut:107366060"/>
<evidence type="ECO:0000313" key="2">
    <source>
        <dbReference type="Proteomes" id="UP000015104"/>
    </source>
</evidence>
<sequence length="150" mass="17094">MSSFWEPADDFKGELKFDNDFEPSEQFEPMADRVEYLNKLESKLKKIKGTGREPSTKDILNCLNSAKEDFVSKFHSQESNNSDSQILEEQESLGFNTGKLLTDLERVVFPNRSTNNPEELEKLLKCDILAILAERAAKSDKTDDGKPQDE</sequence>
<keyword evidence="2" id="KW-1185">Reference proteome</keyword>
<evidence type="ECO:0000313" key="1">
    <source>
        <dbReference type="EnsemblMetazoa" id="tetur17g01710.1"/>
    </source>
</evidence>